<comment type="caution">
    <text evidence="5">The sequence shown here is derived from an EMBL/GenBank/DDBJ whole genome shotgun (WGS) entry which is preliminary data.</text>
</comment>
<dbReference type="InterPro" id="IPR028082">
    <property type="entry name" value="Peripla_BP_I"/>
</dbReference>
<evidence type="ECO:0000256" key="2">
    <source>
        <dbReference type="ARBA" id="ARBA00023125"/>
    </source>
</evidence>
<gene>
    <name evidence="5" type="ORF">DI556_14480</name>
</gene>
<dbReference type="GO" id="GO:0003700">
    <property type="term" value="F:DNA-binding transcription factor activity"/>
    <property type="evidence" value="ECO:0007669"/>
    <property type="project" value="TreeGrafter"/>
</dbReference>
<dbReference type="Pfam" id="PF13407">
    <property type="entry name" value="Peripla_BP_4"/>
    <property type="match status" value="1"/>
</dbReference>
<keyword evidence="1" id="KW-0805">Transcription regulation</keyword>
<dbReference type="EMBL" id="QFPW01000012">
    <property type="protein sequence ID" value="PZQ48351.1"/>
    <property type="molecule type" value="Genomic_DNA"/>
</dbReference>
<accession>A0A2W5N4B5</accession>
<dbReference type="InterPro" id="IPR000843">
    <property type="entry name" value="HTH_LacI"/>
</dbReference>
<dbReference type="PANTHER" id="PTHR30146:SF152">
    <property type="entry name" value="TRANSCRIPTIONAL REGULATORY PROTEIN"/>
    <property type="match status" value="1"/>
</dbReference>
<dbReference type="PROSITE" id="PS00356">
    <property type="entry name" value="HTH_LACI_1"/>
    <property type="match status" value="1"/>
</dbReference>
<dbReference type="InterPro" id="IPR025997">
    <property type="entry name" value="SBP_2_dom"/>
</dbReference>
<keyword evidence="3" id="KW-0804">Transcription</keyword>
<dbReference type="PANTHER" id="PTHR30146">
    <property type="entry name" value="LACI-RELATED TRANSCRIPTIONAL REPRESSOR"/>
    <property type="match status" value="1"/>
</dbReference>
<dbReference type="CDD" id="cd01392">
    <property type="entry name" value="HTH_LacI"/>
    <property type="match status" value="1"/>
</dbReference>
<dbReference type="SUPFAM" id="SSF53822">
    <property type="entry name" value="Periplasmic binding protein-like I"/>
    <property type="match status" value="1"/>
</dbReference>
<sequence length="341" mass="36800">MRPTIRDVAKEAGVSLATVDRVLNHRRGVRAATVQRVEAAVSRLGFVRDMAAANLSKRRGYRFVFLIPQGQNSFMRGLEARVVAEGERLRAFRVAVEVIGVPPFDGEALARELDRIDPAGVSGVALVATDAPSVREALSRLAEAGVPVVTLVSDVPLFPRSRYVGIDNVAAGRTAASLLGRFLGPRAGRIGIVAGSLLVRDHVERRMGFEQVTRAEYPGLETLPVIEGRDDAPTTRDALAALMRSQPGIVGLYNIGAGTRGVIELLSDMPEAERPVVIAHELSAHTRAALRAGLIQAIINQDAGHEARSALRLLRAFADGAPVVEDQERIRVEIYLRDNLP</sequence>
<evidence type="ECO:0000256" key="1">
    <source>
        <dbReference type="ARBA" id="ARBA00023015"/>
    </source>
</evidence>
<dbReference type="Proteomes" id="UP000249185">
    <property type="component" value="Unassembled WGS sequence"/>
</dbReference>
<evidence type="ECO:0000313" key="5">
    <source>
        <dbReference type="EMBL" id="PZQ48351.1"/>
    </source>
</evidence>
<dbReference type="InterPro" id="IPR010982">
    <property type="entry name" value="Lambda_DNA-bd_dom_sf"/>
</dbReference>
<dbReference type="CDD" id="cd06307">
    <property type="entry name" value="PBP1_sugar_binding"/>
    <property type="match status" value="1"/>
</dbReference>
<keyword evidence="2" id="KW-0238">DNA-binding</keyword>
<evidence type="ECO:0000256" key="3">
    <source>
        <dbReference type="ARBA" id="ARBA00023163"/>
    </source>
</evidence>
<dbReference type="PROSITE" id="PS50932">
    <property type="entry name" value="HTH_LACI_2"/>
    <property type="match status" value="1"/>
</dbReference>
<dbReference type="SMART" id="SM00354">
    <property type="entry name" value="HTH_LACI"/>
    <property type="match status" value="1"/>
</dbReference>
<dbReference type="PRINTS" id="PR00036">
    <property type="entry name" value="HTHLACI"/>
</dbReference>
<evidence type="ECO:0000259" key="4">
    <source>
        <dbReference type="PROSITE" id="PS50932"/>
    </source>
</evidence>
<dbReference type="Pfam" id="PF00356">
    <property type="entry name" value="LacI"/>
    <property type="match status" value="1"/>
</dbReference>
<dbReference type="Gene3D" id="3.40.50.2300">
    <property type="match status" value="2"/>
</dbReference>
<dbReference type="Gene3D" id="1.10.260.40">
    <property type="entry name" value="lambda repressor-like DNA-binding domains"/>
    <property type="match status" value="1"/>
</dbReference>
<evidence type="ECO:0000313" key="6">
    <source>
        <dbReference type="Proteomes" id="UP000249185"/>
    </source>
</evidence>
<dbReference type="GO" id="GO:0000976">
    <property type="term" value="F:transcription cis-regulatory region binding"/>
    <property type="evidence" value="ECO:0007669"/>
    <property type="project" value="TreeGrafter"/>
</dbReference>
<feature type="domain" description="HTH lacI-type" evidence="4">
    <location>
        <begin position="3"/>
        <end position="57"/>
    </location>
</feature>
<dbReference type="SUPFAM" id="SSF47413">
    <property type="entry name" value="lambda repressor-like DNA-binding domains"/>
    <property type="match status" value="1"/>
</dbReference>
<dbReference type="AlphaFoldDB" id="A0A2W5N4B5"/>
<name>A0A2W5N4B5_RHOSU</name>
<reference evidence="5 6" key="1">
    <citation type="submission" date="2017-08" db="EMBL/GenBank/DDBJ databases">
        <title>Infants hospitalized years apart are colonized by the same room-sourced microbial strains.</title>
        <authorList>
            <person name="Brooks B."/>
            <person name="Olm M.R."/>
            <person name="Firek B.A."/>
            <person name="Baker R."/>
            <person name="Thomas B.C."/>
            <person name="Morowitz M.J."/>
            <person name="Banfield J.F."/>
        </authorList>
    </citation>
    <scope>NUCLEOTIDE SEQUENCE [LARGE SCALE GENOMIC DNA]</scope>
    <source>
        <strain evidence="5">S2_005_002_R2_34</strain>
    </source>
</reference>
<proteinExistence type="predicted"/>
<protein>
    <submittedName>
        <fullName evidence="5">LacI family transcriptional regulator</fullName>
    </submittedName>
</protein>
<organism evidence="5 6">
    <name type="scientific">Rhodovulum sulfidophilum</name>
    <name type="common">Rhodobacter sulfidophilus</name>
    <dbReference type="NCBI Taxonomy" id="35806"/>
    <lineage>
        <taxon>Bacteria</taxon>
        <taxon>Pseudomonadati</taxon>
        <taxon>Pseudomonadota</taxon>
        <taxon>Alphaproteobacteria</taxon>
        <taxon>Rhodobacterales</taxon>
        <taxon>Paracoccaceae</taxon>
        <taxon>Rhodovulum</taxon>
    </lineage>
</organism>